<dbReference type="GO" id="GO:0005737">
    <property type="term" value="C:cytoplasm"/>
    <property type="evidence" value="ECO:0007669"/>
    <property type="project" value="UniProtKB-SubCell"/>
</dbReference>
<dbReference type="Proteomes" id="UP001530315">
    <property type="component" value="Unassembled WGS sequence"/>
</dbReference>
<evidence type="ECO:0000256" key="3">
    <source>
        <dbReference type="ARBA" id="ARBA00022490"/>
    </source>
</evidence>
<evidence type="ECO:0000256" key="1">
    <source>
        <dbReference type="ARBA" id="ARBA00004123"/>
    </source>
</evidence>
<proteinExistence type="predicted"/>
<evidence type="ECO:0000259" key="6">
    <source>
        <dbReference type="Pfam" id="PF09811"/>
    </source>
</evidence>
<feature type="domain" description="Essential protein Yae1 N-terminal" evidence="6">
    <location>
        <begin position="59"/>
        <end position="94"/>
    </location>
</feature>
<evidence type="ECO:0000256" key="4">
    <source>
        <dbReference type="ARBA" id="ARBA00023242"/>
    </source>
</evidence>
<dbReference type="PANTHER" id="PTHR18829:SF0">
    <property type="entry name" value="PROTEIN YAE1 HOMOLOG"/>
    <property type="match status" value="1"/>
</dbReference>
<dbReference type="GO" id="GO:0005634">
    <property type="term" value="C:nucleus"/>
    <property type="evidence" value="ECO:0007669"/>
    <property type="project" value="UniProtKB-SubCell"/>
</dbReference>
<evidence type="ECO:0000313" key="8">
    <source>
        <dbReference type="Proteomes" id="UP001530315"/>
    </source>
</evidence>
<reference evidence="7 8" key="1">
    <citation type="submission" date="2024-10" db="EMBL/GenBank/DDBJ databases">
        <title>Updated reference genomes for cyclostephanoid diatoms.</title>
        <authorList>
            <person name="Roberts W.R."/>
            <person name="Alverson A.J."/>
        </authorList>
    </citation>
    <scope>NUCLEOTIDE SEQUENCE [LARGE SCALE GENOMIC DNA]</scope>
    <source>
        <strain evidence="7 8">AJA276-08</strain>
    </source>
</reference>
<dbReference type="InterPro" id="IPR038881">
    <property type="entry name" value="Yae1-like"/>
</dbReference>
<comment type="caution">
    <text evidence="7">The sequence shown here is derived from an EMBL/GenBank/DDBJ whole genome shotgun (WGS) entry which is preliminary data.</text>
</comment>
<sequence>MTFDSDDDEFYGKQSSESDASTDGNRCSTTDDVTPSDPFGNVATHEYRSRERSIKTLSYLDGYDETKEEKLQDGFSHGYRQSFNDAFRIGRKLGSLCAKAALYESSTFGTPNIGAMGNLGHNYTINIEGPASLVRKFLRDEILVGRIENNKALEEALSKLGDQLSQVSI</sequence>
<evidence type="ECO:0000256" key="5">
    <source>
        <dbReference type="SAM" id="MobiDB-lite"/>
    </source>
</evidence>
<dbReference type="PANTHER" id="PTHR18829">
    <property type="entry name" value="PROTEIN YAE1 HOMOLOG"/>
    <property type="match status" value="1"/>
</dbReference>
<feature type="region of interest" description="Disordered" evidence="5">
    <location>
        <begin position="1"/>
        <end position="42"/>
    </location>
</feature>
<keyword evidence="8" id="KW-1185">Reference proteome</keyword>
<feature type="compositionally biased region" description="Polar residues" evidence="5">
    <location>
        <begin position="13"/>
        <end position="33"/>
    </location>
</feature>
<evidence type="ECO:0000313" key="7">
    <source>
        <dbReference type="EMBL" id="KAL3762413.1"/>
    </source>
</evidence>
<accession>A0ABD3MHQ9</accession>
<protein>
    <recommendedName>
        <fullName evidence="6">Essential protein Yae1 N-terminal domain-containing protein</fullName>
    </recommendedName>
</protein>
<keyword evidence="3" id="KW-0963">Cytoplasm</keyword>
<name>A0ABD3MHQ9_9STRA</name>
<dbReference type="InterPro" id="IPR019191">
    <property type="entry name" value="Essential_protein_Yae1_N"/>
</dbReference>
<comment type="subcellular location">
    <subcellularLocation>
        <location evidence="2">Cytoplasm</location>
    </subcellularLocation>
    <subcellularLocation>
        <location evidence="1">Nucleus</location>
    </subcellularLocation>
</comment>
<dbReference type="EMBL" id="JALLAZ020001827">
    <property type="protein sequence ID" value="KAL3762413.1"/>
    <property type="molecule type" value="Genomic_DNA"/>
</dbReference>
<organism evidence="7 8">
    <name type="scientific">Stephanodiscus triporus</name>
    <dbReference type="NCBI Taxonomy" id="2934178"/>
    <lineage>
        <taxon>Eukaryota</taxon>
        <taxon>Sar</taxon>
        <taxon>Stramenopiles</taxon>
        <taxon>Ochrophyta</taxon>
        <taxon>Bacillariophyta</taxon>
        <taxon>Coscinodiscophyceae</taxon>
        <taxon>Thalassiosirophycidae</taxon>
        <taxon>Stephanodiscales</taxon>
        <taxon>Stephanodiscaceae</taxon>
        <taxon>Stephanodiscus</taxon>
    </lineage>
</organism>
<keyword evidence="4" id="KW-0539">Nucleus</keyword>
<dbReference type="AlphaFoldDB" id="A0ABD3MHQ9"/>
<dbReference type="Pfam" id="PF09811">
    <property type="entry name" value="Yae1_N"/>
    <property type="match status" value="1"/>
</dbReference>
<evidence type="ECO:0000256" key="2">
    <source>
        <dbReference type="ARBA" id="ARBA00004496"/>
    </source>
</evidence>
<gene>
    <name evidence="7" type="ORF">ACHAW5_010707</name>
</gene>